<dbReference type="Pfam" id="PF00128">
    <property type="entry name" value="Alpha-amylase"/>
    <property type="match status" value="2"/>
</dbReference>
<dbReference type="InterPro" id="IPR017853">
    <property type="entry name" value="GH"/>
</dbReference>
<dbReference type="OrthoDB" id="204980at2759"/>
<evidence type="ECO:0000256" key="14">
    <source>
        <dbReference type="SAM" id="SignalP"/>
    </source>
</evidence>
<keyword evidence="5" id="KW-0479">Metal-binding</keyword>
<sequence>MGLLQFSLLALSVFSGVQQGLAKSAEEWRDRVIYQVLTDRFAVNDTSNPECQKGSSKYCGGTWKGIQSKLDYIQEMGFNAIWLSPIDKNVEGTYGEDGESYHGYWNSDFTRLNEHWGSEDDLIDLINDMHNRDMWVMFDALANSMAIPGPPDNITYSNLHPFNSSEYFHPFCWIDYASTNNTEIQDCWAGDDEIILADLNLESKQVSNYLNEHIHDVVRRYGIDGIRVDAIKQMNPNFFPDYLNSAGVFSVGEMFSYNPDIACSVRNQIDSITTYPIRQGIEFAFNNTGAAFQYLQQIDMQFQQACSGQDMSIVANFLENHDLPRYPYITDDESQNKGAIVFLLLHTGIPIIYYGQEQHLTGGAGTSDNREALWNYGYNNSSPIYQLIRTVIALRKQAMHDNKNWTTTNHQYLNNELRYSFVQKGDVLGVYSNFESNSDKVAYDVGSNFEEGTVVREVLSNTTATVGSSGTLQVTITTGMPQVYYPEASLTSFGKFLGTPTSIYSSSASYPTSSLSESLSSTASSTSSSSSASPTTFASVTTHHRTYTSGSSTFTVDTKSTAYSTGKHSSRESKGSSMKPLLSAFYPECILNSQLSRLYLENITYN</sequence>
<dbReference type="VEuPathDB" id="FungiDB:SOCG_04780"/>
<dbReference type="HOGENOM" id="CLU_006462_7_2_1"/>
<proteinExistence type="inferred from homology"/>
<dbReference type="EMBL" id="KE503208">
    <property type="protein sequence ID" value="EPX70425.1"/>
    <property type="molecule type" value="Genomic_DNA"/>
</dbReference>
<evidence type="ECO:0000256" key="1">
    <source>
        <dbReference type="ARBA" id="ARBA00000548"/>
    </source>
</evidence>
<evidence type="ECO:0000256" key="11">
    <source>
        <dbReference type="ARBA" id="ARBA00023277"/>
    </source>
</evidence>
<dbReference type="OMA" id="NAQLCQT"/>
<comment type="cofactor">
    <cofactor evidence="2">
        <name>Ca(2+)</name>
        <dbReference type="ChEBI" id="CHEBI:29108"/>
    </cofactor>
</comment>
<evidence type="ECO:0000256" key="7">
    <source>
        <dbReference type="ARBA" id="ARBA00022801"/>
    </source>
</evidence>
<dbReference type="FunFam" id="3.20.20.80:FF:000120">
    <property type="entry name" value="Alpha-amylase A"/>
    <property type="match status" value="1"/>
</dbReference>
<protein>
    <recommendedName>
        <fullName evidence="4">alpha-amylase</fullName>
        <ecNumber evidence="4">3.2.1.1</ecNumber>
    </recommendedName>
    <alternativeName>
        <fullName evidence="13">1,4-alpha-D-glucan glucanohydrolase</fullName>
    </alternativeName>
</protein>
<keyword evidence="17" id="KW-1185">Reference proteome</keyword>
<dbReference type="Gene3D" id="3.20.20.80">
    <property type="entry name" value="Glycosidases"/>
    <property type="match status" value="1"/>
</dbReference>
<dbReference type="Gene3D" id="2.60.40.1180">
    <property type="entry name" value="Golgi alpha-mannosidase II"/>
    <property type="match status" value="1"/>
</dbReference>
<organism evidence="16 17">
    <name type="scientific">Schizosaccharomyces octosporus (strain yFS286)</name>
    <name type="common">Fission yeast</name>
    <name type="synonym">Octosporomyces octosporus</name>
    <dbReference type="NCBI Taxonomy" id="483514"/>
    <lineage>
        <taxon>Eukaryota</taxon>
        <taxon>Fungi</taxon>
        <taxon>Dikarya</taxon>
        <taxon>Ascomycota</taxon>
        <taxon>Taphrinomycotina</taxon>
        <taxon>Schizosaccharomycetes</taxon>
        <taxon>Schizosaccharomycetales</taxon>
        <taxon>Schizosaccharomycetaceae</taxon>
        <taxon>Schizosaccharomyces</taxon>
    </lineage>
</organism>
<gene>
    <name evidence="16" type="ORF">SOCG_04780</name>
</gene>
<dbReference type="SMART" id="SM00642">
    <property type="entry name" value="Aamy"/>
    <property type="match status" value="1"/>
</dbReference>
<dbReference type="eggNOG" id="KOG0471">
    <property type="taxonomic scope" value="Eukaryota"/>
</dbReference>
<dbReference type="RefSeq" id="XP_013020826.1">
    <property type="nucleotide sequence ID" value="XM_013165372.1"/>
</dbReference>
<evidence type="ECO:0000256" key="10">
    <source>
        <dbReference type="ARBA" id="ARBA00023180"/>
    </source>
</evidence>
<dbReference type="InterPro" id="IPR006047">
    <property type="entry name" value="GH13_cat_dom"/>
</dbReference>
<keyword evidence="11" id="KW-0119">Carbohydrate metabolism</keyword>
<evidence type="ECO:0000256" key="5">
    <source>
        <dbReference type="ARBA" id="ARBA00022723"/>
    </source>
</evidence>
<keyword evidence="9" id="KW-1015">Disulfide bond</keyword>
<feature type="chain" id="PRO_5004568282" description="alpha-amylase" evidence="14">
    <location>
        <begin position="23"/>
        <end position="606"/>
    </location>
</feature>
<accession>S9QVP2</accession>
<dbReference type="EC" id="3.2.1.1" evidence="4"/>
<evidence type="ECO:0000259" key="15">
    <source>
        <dbReference type="SMART" id="SM00642"/>
    </source>
</evidence>
<dbReference type="GO" id="GO:0005509">
    <property type="term" value="F:calcium ion binding"/>
    <property type="evidence" value="ECO:0007669"/>
    <property type="project" value="InterPro"/>
</dbReference>
<evidence type="ECO:0000256" key="4">
    <source>
        <dbReference type="ARBA" id="ARBA00012595"/>
    </source>
</evidence>
<keyword evidence="10" id="KW-0325">Glycoprotein</keyword>
<dbReference type="PANTHER" id="PTHR10357:SF215">
    <property type="entry name" value="ALPHA-AMYLASE 1"/>
    <property type="match status" value="1"/>
</dbReference>
<evidence type="ECO:0000256" key="12">
    <source>
        <dbReference type="ARBA" id="ARBA00023295"/>
    </source>
</evidence>
<evidence type="ECO:0000256" key="6">
    <source>
        <dbReference type="ARBA" id="ARBA00022729"/>
    </source>
</evidence>
<dbReference type="GeneID" id="25033742"/>
<dbReference type="CDD" id="cd11319">
    <property type="entry name" value="AmyAc_euk_AmyA"/>
    <property type="match status" value="1"/>
</dbReference>
<dbReference type="Proteomes" id="UP000016088">
    <property type="component" value="Unassembled WGS sequence"/>
</dbReference>
<keyword evidence="12" id="KW-0326">Glycosidase</keyword>
<comment type="similarity">
    <text evidence="3">Belongs to the glycosyl hydrolase 13 family.</text>
</comment>
<dbReference type="SUPFAM" id="SSF51445">
    <property type="entry name" value="(Trans)glycosidases"/>
    <property type="match status" value="1"/>
</dbReference>
<evidence type="ECO:0000256" key="9">
    <source>
        <dbReference type="ARBA" id="ARBA00023157"/>
    </source>
</evidence>
<dbReference type="PANTHER" id="PTHR10357">
    <property type="entry name" value="ALPHA-AMYLASE FAMILY MEMBER"/>
    <property type="match status" value="1"/>
</dbReference>
<dbReference type="GO" id="GO:0009986">
    <property type="term" value="C:cell surface"/>
    <property type="evidence" value="ECO:0007669"/>
    <property type="project" value="UniProtKB-ARBA"/>
</dbReference>
<keyword evidence="8" id="KW-0106">Calcium</keyword>
<comment type="catalytic activity">
    <reaction evidence="1">
        <text>Endohydrolysis of (1-&gt;4)-alpha-D-glucosidic linkages in polysaccharides containing three or more (1-&gt;4)-alpha-linked D-glucose units.</text>
        <dbReference type="EC" id="3.2.1.1"/>
    </reaction>
</comment>
<evidence type="ECO:0000313" key="16">
    <source>
        <dbReference type="EMBL" id="EPX70425.1"/>
    </source>
</evidence>
<keyword evidence="6 14" id="KW-0732">Signal</keyword>
<dbReference type="InterPro" id="IPR013780">
    <property type="entry name" value="Glyco_hydro_b"/>
</dbReference>
<evidence type="ECO:0000256" key="2">
    <source>
        <dbReference type="ARBA" id="ARBA00001913"/>
    </source>
</evidence>
<dbReference type="Pfam" id="PF09260">
    <property type="entry name" value="A_amylase_dom_C"/>
    <property type="match status" value="1"/>
</dbReference>
<evidence type="ECO:0000313" key="17">
    <source>
        <dbReference type="Proteomes" id="UP000016088"/>
    </source>
</evidence>
<evidence type="ECO:0000256" key="13">
    <source>
        <dbReference type="ARBA" id="ARBA00030238"/>
    </source>
</evidence>
<name>S9QVP2_SCHOY</name>
<dbReference type="GO" id="GO:0004556">
    <property type="term" value="F:alpha-amylase activity"/>
    <property type="evidence" value="ECO:0007669"/>
    <property type="project" value="UniProtKB-EC"/>
</dbReference>
<dbReference type="SUPFAM" id="SSF51011">
    <property type="entry name" value="Glycosyl hydrolase domain"/>
    <property type="match status" value="1"/>
</dbReference>
<reference evidence="16 17" key="1">
    <citation type="journal article" date="2011" name="Science">
        <title>Comparative functional genomics of the fission yeasts.</title>
        <authorList>
            <person name="Rhind N."/>
            <person name="Chen Z."/>
            <person name="Yassour M."/>
            <person name="Thompson D.A."/>
            <person name="Haas B.J."/>
            <person name="Habib N."/>
            <person name="Wapinski I."/>
            <person name="Roy S."/>
            <person name="Lin M.F."/>
            <person name="Heiman D.I."/>
            <person name="Young S.K."/>
            <person name="Furuya K."/>
            <person name="Guo Y."/>
            <person name="Pidoux A."/>
            <person name="Chen H.M."/>
            <person name="Robbertse B."/>
            <person name="Goldberg J.M."/>
            <person name="Aoki K."/>
            <person name="Bayne E.H."/>
            <person name="Berlin A.M."/>
            <person name="Desjardins C.A."/>
            <person name="Dobbs E."/>
            <person name="Dukaj L."/>
            <person name="Fan L."/>
            <person name="FitzGerald M.G."/>
            <person name="French C."/>
            <person name="Gujja S."/>
            <person name="Hansen K."/>
            <person name="Keifenheim D."/>
            <person name="Levin J.Z."/>
            <person name="Mosher R.A."/>
            <person name="Mueller C.A."/>
            <person name="Pfiffner J."/>
            <person name="Priest M."/>
            <person name="Russ C."/>
            <person name="Smialowska A."/>
            <person name="Swoboda P."/>
            <person name="Sykes S.M."/>
            <person name="Vaughn M."/>
            <person name="Vengrova S."/>
            <person name="Yoder R."/>
            <person name="Zeng Q."/>
            <person name="Allshire R."/>
            <person name="Baulcombe D."/>
            <person name="Birren B.W."/>
            <person name="Brown W."/>
            <person name="Ekwall K."/>
            <person name="Kellis M."/>
            <person name="Leatherwood J."/>
            <person name="Levin H."/>
            <person name="Margalit H."/>
            <person name="Martienssen R."/>
            <person name="Nieduszynski C.A."/>
            <person name="Spatafora J.W."/>
            <person name="Friedman N."/>
            <person name="Dalgaard J.Z."/>
            <person name="Baumann P."/>
            <person name="Niki H."/>
            <person name="Regev A."/>
            <person name="Nusbaum C."/>
        </authorList>
    </citation>
    <scope>NUCLEOTIDE SEQUENCE [LARGE SCALE GENOMIC DNA]</scope>
    <source>
        <strain evidence="17">yFS286</strain>
    </source>
</reference>
<feature type="domain" description="Glycosyl hydrolase family 13 catalytic" evidence="15">
    <location>
        <begin position="35"/>
        <end position="395"/>
    </location>
</feature>
<evidence type="ECO:0000256" key="8">
    <source>
        <dbReference type="ARBA" id="ARBA00022837"/>
    </source>
</evidence>
<feature type="signal peptide" evidence="14">
    <location>
        <begin position="1"/>
        <end position="22"/>
    </location>
</feature>
<dbReference type="InterPro" id="IPR015340">
    <property type="entry name" value="A_amylase_C_dom"/>
</dbReference>
<dbReference type="GO" id="GO:0016052">
    <property type="term" value="P:carbohydrate catabolic process"/>
    <property type="evidence" value="ECO:0007669"/>
    <property type="project" value="InterPro"/>
</dbReference>
<dbReference type="AlphaFoldDB" id="S9QVP2"/>
<evidence type="ECO:0000256" key="3">
    <source>
        <dbReference type="ARBA" id="ARBA00008061"/>
    </source>
</evidence>
<keyword evidence="7" id="KW-0378">Hydrolase</keyword>